<keyword evidence="6 7" id="KW-0472">Membrane</keyword>
<organism evidence="9 10">
    <name type="scientific">Ceratopteris richardii</name>
    <name type="common">Triangle waterfern</name>
    <dbReference type="NCBI Taxonomy" id="49495"/>
    <lineage>
        <taxon>Eukaryota</taxon>
        <taxon>Viridiplantae</taxon>
        <taxon>Streptophyta</taxon>
        <taxon>Embryophyta</taxon>
        <taxon>Tracheophyta</taxon>
        <taxon>Polypodiopsida</taxon>
        <taxon>Polypodiidae</taxon>
        <taxon>Polypodiales</taxon>
        <taxon>Pteridineae</taxon>
        <taxon>Pteridaceae</taxon>
        <taxon>Parkerioideae</taxon>
        <taxon>Ceratopteris</taxon>
    </lineage>
</organism>
<name>A0A8T2R535_CERRI</name>
<comment type="caution">
    <text evidence="9">The sequence shown here is derived from an EMBL/GenBank/DDBJ whole genome shotgun (WGS) entry which is preliminary data.</text>
</comment>
<dbReference type="EMBL" id="CM035435">
    <property type="protein sequence ID" value="KAH7290904.1"/>
    <property type="molecule type" value="Genomic_DNA"/>
</dbReference>
<evidence type="ECO:0000256" key="2">
    <source>
        <dbReference type="ARBA" id="ARBA00022448"/>
    </source>
</evidence>
<feature type="transmembrane region" description="Helical" evidence="7">
    <location>
        <begin position="231"/>
        <end position="254"/>
    </location>
</feature>
<reference evidence="9" key="1">
    <citation type="submission" date="2021-08" db="EMBL/GenBank/DDBJ databases">
        <title>WGS assembly of Ceratopteris richardii.</title>
        <authorList>
            <person name="Marchant D.B."/>
            <person name="Chen G."/>
            <person name="Jenkins J."/>
            <person name="Shu S."/>
            <person name="Leebens-Mack J."/>
            <person name="Grimwood J."/>
            <person name="Schmutz J."/>
            <person name="Soltis P."/>
            <person name="Soltis D."/>
            <person name="Chen Z.-H."/>
        </authorList>
    </citation>
    <scope>NUCLEOTIDE SEQUENCE</scope>
    <source>
        <strain evidence="9">Whitten #5841</strain>
        <tissue evidence="9">Leaf</tissue>
    </source>
</reference>
<dbReference type="Pfam" id="PF01384">
    <property type="entry name" value="PHO4"/>
    <property type="match status" value="1"/>
</dbReference>
<dbReference type="Proteomes" id="UP000825935">
    <property type="component" value="Chromosome 30"/>
</dbReference>
<protein>
    <recommendedName>
        <fullName evidence="7">Phosphate transporter</fullName>
    </recommendedName>
</protein>
<dbReference type="GO" id="GO:0016020">
    <property type="term" value="C:membrane"/>
    <property type="evidence" value="ECO:0007669"/>
    <property type="project" value="UniProtKB-SubCell"/>
</dbReference>
<comment type="subcellular location">
    <subcellularLocation>
        <location evidence="1 7">Membrane</location>
        <topology evidence="1 7">Multi-pass membrane protein</topology>
    </subcellularLocation>
</comment>
<feature type="transmembrane region" description="Helical" evidence="7">
    <location>
        <begin position="87"/>
        <end position="109"/>
    </location>
</feature>
<dbReference type="OMA" id="TPPPWWI"/>
<evidence type="ECO:0000256" key="7">
    <source>
        <dbReference type="RuleBase" id="RU363058"/>
    </source>
</evidence>
<gene>
    <name evidence="9" type="ORF">KP509_30G068800</name>
</gene>
<feature type="transmembrane region" description="Helical" evidence="7">
    <location>
        <begin position="45"/>
        <end position="66"/>
    </location>
</feature>
<feature type="transmembrane region" description="Helical" evidence="7">
    <location>
        <begin position="389"/>
        <end position="408"/>
    </location>
</feature>
<dbReference type="GO" id="GO:0035435">
    <property type="term" value="P:phosphate ion transmembrane transport"/>
    <property type="evidence" value="ECO:0007669"/>
    <property type="project" value="TreeGrafter"/>
</dbReference>
<evidence type="ECO:0000256" key="8">
    <source>
        <dbReference type="SAM" id="MobiDB-lite"/>
    </source>
</evidence>
<dbReference type="AlphaFoldDB" id="A0A8T2R535"/>
<keyword evidence="3 7" id="KW-0592">Phosphate transport</keyword>
<feature type="transmembrane region" description="Helical" evidence="7">
    <location>
        <begin position="190"/>
        <end position="211"/>
    </location>
</feature>
<dbReference type="InterPro" id="IPR001204">
    <property type="entry name" value="Phos_transporter"/>
</dbReference>
<evidence type="ECO:0000256" key="1">
    <source>
        <dbReference type="ARBA" id="ARBA00004141"/>
    </source>
</evidence>
<keyword evidence="10" id="KW-1185">Reference proteome</keyword>
<evidence type="ECO:0000256" key="5">
    <source>
        <dbReference type="ARBA" id="ARBA00022989"/>
    </source>
</evidence>
<evidence type="ECO:0000256" key="6">
    <source>
        <dbReference type="ARBA" id="ARBA00023136"/>
    </source>
</evidence>
<comment type="function">
    <text evidence="7">Sodium-phosphate symporter.</text>
</comment>
<evidence type="ECO:0000313" key="9">
    <source>
        <dbReference type="EMBL" id="KAH7290904.1"/>
    </source>
</evidence>
<dbReference type="PANTHER" id="PTHR11101">
    <property type="entry name" value="PHOSPHATE TRANSPORTER"/>
    <property type="match status" value="1"/>
</dbReference>
<feature type="transmembrane region" description="Helical" evidence="7">
    <location>
        <begin position="340"/>
        <end position="359"/>
    </location>
</feature>
<accession>A0A8T2R535</accession>
<feature type="transmembrane region" description="Helical" evidence="7">
    <location>
        <begin position="7"/>
        <end position="25"/>
    </location>
</feature>
<feature type="transmembrane region" description="Helical" evidence="7">
    <location>
        <begin position="152"/>
        <end position="178"/>
    </location>
</feature>
<comment type="similarity">
    <text evidence="7">Belongs to the inorganic phosphate transporter (PiT) (TC 2.A.20) family.</text>
</comment>
<proteinExistence type="inferred from homology"/>
<keyword evidence="5 7" id="KW-1133">Transmembrane helix</keyword>
<feature type="region of interest" description="Disordered" evidence="8">
    <location>
        <begin position="269"/>
        <end position="293"/>
    </location>
</feature>
<keyword evidence="4 7" id="KW-0812">Transmembrane</keyword>
<evidence type="ECO:0000256" key="4">
    <source>
        <dbReference type="ARBA" id="ARBA00022692"/>
    </source>
</evidence>
<dbReference type="OrthoDB" id="260807at2759"/>
<feature type="transmembrane region" description="Helical" evidence="7">
    <location>
        <begin position="478"/>
        <end position="501"/>
    </location>
</feature>
<sequence length="634" mass="68172">MAMTDDYLWLVVAGALAAFLFGWATGSNDVANAFGTSVGSKALTLKQATIIAAIFEFIGALVLGRVSTSTIAGSIADLSSFVREPEVYAYGMVCALAVGGIWQGIASFFELNVSATHSIIGGIIGFSLVYDGADGVNWADRDPNSFPPYKGVLPIVLGWFIAPFLSAAASALFFFVLRTLVLRSKHGFKLSFWVLPPIVFIVTMLNMYFVFTKGVKKYLTQEGDEWTDGKATWVAAVIAGGAFLLAAAIVVPWLKLRVDQRIQSDKQAVEMENRGGSSESVGPELQTESAAEDARPTFLSKTIKLLTHGLNVDVHKVVKDDPLVHEIHEKAEKFDPHVEYVFAYLQVFSAICVIFAHGAGEVGYMAGPLATIWNFYQTGQLPSKVKPPAWVILIGASGLVIGLATYGYNVTRAMGVKLAKLSPTRGMCAELATAFIITLGAQFGLPTSSSQCITGAIVGIGIMEGLRGVNWKVFVEQFLAWVSTLVVIGLFTAALFAQGVYSPSVISGKQVTLYEDSIASISGGMLTKFNSTLQSYERPSLQNAVPELNSTTWMQLNQTVNSIHVYNPKKTPSADVEADVLRPFRVVLSLLQNYSVDALGQSRVFPGALLCNTNTTASNTTNLTPCKSPFLING</sequence>
<keyword evidence="2 7" id="KW-0813">Transport</keyword>
<evidence type="ECO:0000313" key="10">
    <source>
        <dbReference type="Proteomes" id="UP000825935"/>
    </source>
</evidence>
<dbReference type="PANTHER" id="PTHR11101:SF94">
    <property type="entry name" value="PHOSPHATE TRANSPORTER"/>
    <property type="match status" value="1"/>
</dbReference>
<dbReference type="GO" id="GO:0005315">
    <property type="term" value="F:phosphate transmembrane transporter activity"/>
    <property type="evidence" value="ECO:0007669"/>
    <property type="project" value="InterPro"/>
</dbReference>
<evidence type="ECO:0000256" key="3">
    <source>
        <dbReference type="ARBA" id="ARBA00022592"/>
    </source>
</evidence>